<dbReference type="PRINTS" id="PR01657">
    <property type="entry name" value="MCMFAMILY"/>
</dbReference>
<evidence type="ECO:0000313" key="20">
    <source>
        <dbReference type="EMBL" id="OSX68679.1"/>
    </source>
</evidence>
<accession>A0A1X6NJ89</accession>
<dbReference type="GO" id="GO:0003697">
    <property type="term" value="F:single-stranded DNA binding"/>
    <property type="evidence" value="ECO:0007669"/>
    <property type="project" value="TreeGrafter"/>
</dbReference>
<dbReference type="InterPro" id="IPR012340">
    <property type="entry name" value="NA-bd_OB-fold"/>
</dbReference>
<dbReference type="InterPro" id="IPR001208">
    <property type="entry name" value="MCM_dom"/>
</dbReference>
<dbReference type="Proteomes" id="UP000218209">
    <property type="component" value="Unassembled WGS sequence"/>
</dbReference>
<keyword evidence="12" id="KW-0378">Hydrolase</keyword>
<dbReference type="Gene3D" id="2.20.28.10">
    <property type="match status" value="1"/>
</dbReference>
<proteinExistence type="inferred from homology"/>
<dbReference type="SUPFAM" id="SSF52540">
    <property type="entry name" value="P-loop containing nucleoside triphosphate hydrolases"/>
    <property type="match status" value="1"/>
</dbReference>
<dbReference type="PANTHER" id="PTHR11630">
    <property type="entry name" value="DNA REPLICATION LICENSING FACTOR MCM FAMILY MEMBER"/>
    <property type="match status" value="1"/>
</dbReference>
<name>A0A1X6NJ89_PORUM</name>
<evidence type="ECO:0000256" key="14">
    <source>
        <dbReference type="ARBA" id="ARBA00022833"/>
    </source>
</evidence>
<evidence type="ECO:0000256" key="10">
    <source>
        <dbReference type="ARBA" id="ARBA00022741"/>
    </source>
</evidence>
<dbReference type="PRINTS" id="PR01658">
    <property type="entry name" value="MCMPROTEIN2"/>
</dbReference>
<evidence type="ECO:0000256" key="2">
    <source>
        <dbReference type="ARBA" id="ARBA00004229"/>
    </source>
</evidence>
<dbReference type="InterPro" id="IPR027925">
    <property type="entry name" value="MCM_N"/>
</dbReference>
<dbReference type="GO" id="GO:0043138">
    <property type="term" value="F:3'-5' DNA helicase activity"/>
    <property type="evidence" value="ECO:0007669"/>
    <property type="project" value="TreeGrafter"/>
</dbReference>
<evidence type="ECO:0000259" key="19">
    <source>
        <dbReference type="PROSITE" id="PS50051"/>
    </source>
</evidence>
<dbReference type="PROSITE" id="PS00847">
    <property type="entry name" value="MCM_1"/>
    <property type="match status" value="1"/>
</dbReference>
<evidence type="ECO:0000256" key="18">
    <source>
        <dbReference type="SAM" id="MobiDB-lite"/>
    </source>
</evidence>
<dbReference type="PANTHER" id="PTHR11630:SF44">
    <property type="entry name" value="DNA REPLICATION LICENSING FACTOR MCM2"/>
    <property type="match status" value="1"/>
</dbReference>
<dbReference type="Gene3D" id="3.30.1640.10">
    <property type="entry name" value="mini-chromosome maintenance (MCM) complex, chain A, domain 1"/>
    <property type="match status" value="1"/>
</dbReference>
<evidence type="ECO:0000256" key="6">
    <source>
        <dbReference type="ARBA" id="ARBA00022528"/>
    </source>
</evidence>
<evidence type="ECO:0000256" key="5">
    <source>
        <dbReference type="ARBA" id="ARBA00018925"/>
    </source>
</evidence>
<keyword evidence="14" id="KW-0862">Zinc</keyword>
<dbReference type="GO" id="GO:0016787">
    <property type="term" value="F:hydrolase activity"/>
    <property type="evidence" value="ECO:0007669"/>
    <property type="project" value="UniProtKB-KW"/>
</dbReference>
<dbReference type="SMART" id="SM00350">
    <property type="entry name" value="MCM"/>
    <property type="match status" value="1"/>
</dbReference>
<dbReference type="InterPro" id="IPR018525">
    <property type="entry name" value="MCM_CS"/>
</dbReference>
<dbReference type="EC" id="3.6.4.12" evidence="4"/>
<comment type="similarity">
    <text evidence="3">Belongs to the MCM family.</text>
</comment>
<evidence type="ECO:0000256" key="9">
    <source>
        <dbReference type="ARBA" id="ARBA00022723"/>
    </source>
</evidence>
<dbReference type="GO" id="GO:0005634">
    <property type="term" value="C:nucleus"/>
    <property type="evidence" value="ECO:0007669"/>
    <property type="project" value="UniProtKB-SubCell"/>
</dbReference>
<dbReference type="InterPro" id="IPR031327">
    <property type="entry name" value="MCM"/>
</dbReference>
<dbReference type="GO" id="GO:0017116">
    <property type="term" value="F:single-stranded DNA helicase activity"/>
    <property type="evidence" value="ECO:0007669"/>
    <property type="project" value="TreeGrafter"/>
</dbReference>
<feature type="non-terminal residue" evidence="20">
    <location>
        <position position="586"/>
    </location>
</feature>
<dbReference type="GO" id="GO:0009507">
    <property type="term" value="C:chloroplast"/>
    <property type="evidence" value="ECO:0007669"/>
    <property type="project" value="UniProtKB-SubCell"/>
</dbReference>
<dbReference type="Pfam" id="PF17207">
    <property type="entry name" value="MCM_OB"/>
    <property type="match status" value="1"/>
</dbReference>
<evidence type="ECO:0000256" key="3">
    <source>
        <dbReference type="ARBA" id="ARBA00008010"/>
    </source>
</evidence>
<dbReference type="GO" id="GO:0005524">
    <property type="term" value="F:ATP binding"/>
    <property type="evidence" value="ECO:0007669"/>
    <property type="project" value="UniProtKB-KW"/>
</dbReference>
<evidence type="ECO:0000256" key="13">
    <source>
        <dbReference type="ARBA" id="ARBA00022806"/>
    </source>
</evidence>
<evidence type="ECO:0000256" key="17">
    <source>
        <dbReference type="ARBA" id="ARBA00023306"/>
    </source>
</evidence>
<dbReference type="GO" id="GO:0000727">
    <property type="term" value="P:double-strand break repair via break-induced replication"/>
    <property type="evidence" value="ECO:0007669"/>
    <property type="project" value="TreeGrafter"/>
</dbReference>
<keyword evidence="9" id="KW-0479">Metal-binding</keyword>
<keyword evidence="16" id="KW-0539">Nucleus</keyword>
<dbReference type="InterPro" id="IPR027417">
    <property type="entry name" value="P-loop_NTPase"/>
</dbReference>
<sequence>MSVGSRGGLPPRWRHAGGGGGSRSTSAAATTADVDDGFTLERFEGPLREWLVQERPRREVRRRFATVLREATDGAGGSVYRSRIRSMAAANGQSLVVSYPHLAAADALLAVWVADAPAEMLDVFNEVATAAVLDQFPAYGAIAAEVFVRIADLPVVDALRDVRHIHLNCFIKVSGVVTRRTGVFPHLRLVKLDCGKCRAVIPTPAVTNGGTGVVGGPGATAPERAVLLCPNCNAKGPFTVNSEQTVFGNYQRLSLQEAPGSVPAGRLPRAKQVVLLGDLIDVARPGDEVTVTGIYRHNVDAAAHARAGFPVFSTIIEANYVEKVGGGDGSAGGDGGLTDEDVAAVRALAADPRLAERVYASVAPSIHGHGEIKRALALALFGGQAKEVGEKHRIRGDINVLLMGDPGTAKSQFLKWIEKTARRAVYTTGKGASAVGLTAAVRKDPVTREWALEGGALVLADRGVCLIDEFDKMNDADRTSIHEAMEQQSISISKAGIVTSLQARCSVVAAANPVKGRYDASVSFADNVDLTEPILSRFDVLCVVRDVVDAAADEALAKAAAAAAAAAHPLAAADAAAAAAAAAAPD</sequence>
<keyword evidence="7" id="KW-0934">Plastid</keyword>
<evidence type="ECO:0000256" key="1">
    <source>
        <dbReference type="ARBA" id="ARBA00004123"/>
    </source>
</evidence>
<evidence type="ECO:0000256" key="16">
    <source>
        <dbReference type="ARBA" id="ARBA00023242"/>
    </source>
</evidence>
<dbReference type="Gene3D" id="2.40.50.140">
    <property type="entry name" value="Nucleic acid-binding proteins"/>
    <property type="match status" value="1"/>
</dbReference>
<feature type="domain" description="MCM C-terminal AAA(+) ATPase" evidence="19">
    <location>
        <begin position="354"/>
        <end position="560"/>
    </location>
</feature>
<evidence type="ECO:0000256" key="15">
    <source>
        <dbReference type="ARBA" id="ARBA00022840"/>
    </source>
</evidence>
<evidence type="ECO:0000256" key="12">
    <source>
        <dbReference type="ARBA" id="ARBA00022801"/>
    </source>
</evidence>
<evidence type="ECO:0000256" key="4">
    <source>
        <dbReference type="ARBA" id="ARBA00012551"/>
    </source>
</evidence>
<keyword evidence="15" id="KW-0067">ATP-binding</keyword>
<dbReference type="AlphaFoldDB" id="A0A1X6NJ89"/>
<keyword evidence="6" id="KW-0150">Chloroplast</keyword>
<dbReference type="InterPro" id="IPR008045">
    <property type="entry name" value="MCM2"/>
</dbReference>
<dbReference type="InterPro" id="IPR033762">
    <property type="entry name" value="MCM_OB"/>
</dbReference>
<dbReference type="OrthoDB" id="844at2759"/>
<dbReference type="GO" id="GO:0008270">
    <property type="term" value="F:zinc ion binding"/>
    <property type="evidence" value="ECO:0007669"/>
    <property type="project" value="UniProtKB-KW"/>
</dbReference>
<evidence type="ECO:0000256" key="11">
    <source>
        <dbReference type="ARBA" id="ARBA00022771"/>
    </source>
</evidence>
<dbReference type="SUPFAM" id="SSF50249">
    <property type="entry name" value="Nucleic acid-binding proteins"/>
    <property type="match status" value="1"/>
</dbReference>
<comment type="subcellular location">
    <subcellularLocation>
        <location evidence="1">Nucleus</location>
    </subcellularLocation>
    <subcellularLocation>
        <location evidence="2">Plastid</location>
        <location evidence="2">Chloroplast</location>
    </subcellularLocation>
</comment>
<evidence type="ECO:0000256" key="7">
    <source>
        <dbReference type="ARBA" id="ARBA00022640"/>
    </source>
</evidence>
<dbReference type="Pfam" id="PF14551">
    <property type="entry name" value="MCM_N"/>
    <property type="match status" value="1"/>
</dbReference>
<dbReference type="EMBL" id="KV920208">
    <property type="protein sequence ID" value="OSX68679.1"/>
    <property type="molecule type" value="Genomic_DNA"/>
</dbReference>
<keyword evidence="10" id="KW-0547">Nucleotide-binding</keyword>
<reference evidence="20 21" key="1">
    <citation type="submission" date="2017-03" db="EMBL/GenBank/DDBJ databases">
        <title>WGS assembly of Porphyra umbilicalis.</title>
        <authorList>
            <person name="Brawley S.H."/>
            <person name="Blouin N.A."/>
            <person name="Ficko-Blean E."/>
            <person name="Wheeler G.L."/>
            <person name="Lohr M."/>
            <person name="Goodson H.V."/>
            <person name="Jenkins J.W."/>
            <person name="Blaby-Haas C.E."/>
            <person name="Helliwell K.E."/>
            <person name="Chan C."/>
            <person name="Marriage T."/>
            <person name="Bhattacharya D."/>
            <person name="Klein A.S."/>
            <person name="Badis Y."/>
            <person name="Brodie J."/>
            <person name="Cao Y."/>
            <person name="Collen J."/>
            <person name="Dittami S.M."/>
            <person name="Gachon C.M."/>
            <person name="Green B.R."/>
            <person name="Karpowicz S."/>
            <person name="Kim J.W."/>
            <person name="Kudahl U."/>
            <person name="Lin S."/>
            <person name="Michel G."/>
            <person name="Mittag M."/>
            <person name="Olson B.J."/>
            <person name="Pangilinan J."/>
            <person name="Peng Y."/>
            <person name="Qiu H."/>
            <person name="Shu S."/>
            <person name="Singer J.T."/>
            <person name="Smith A.G."/>
            <person name="Sprecher B.N."/>
            <person name="Wagner V."/>
            <person name="Wang W."/>
            <person name="Wang Z.-Y."/>
            <person name="Yan J."/>
            <person name="Yarish C."/>
            <person name="Zoeuner-Riek S."/>
            <person name="Zhuang Y."/>
            <person name="Zou Y."/>
            <person name="Lindquist E.A."/>
            <person name="Grimwood J."/>
            <person name="Barry K."/>
            <person name="Rokhsar D.S."/>
            <person name="Schmutz J."/>
            <person name="Stiller J.W."/>
            <person name="Grossman A.R."/>
            <person name="Prochnik S.E."/>
        </authorList>
    </citation>
    <scope>NUCLEOTIDE SEQUENCE [LARGE SCALE GENOMIC DNA]</scope>
    <source>
        <strain evidence="20">4086291</strain>
    </source>
</reference>
<dbReference type="GO" id="GO:0042555">
    <property type="term" value="C:MCM complex"/>
    <property type="evidence" value="ECO:0007669"/>
    <property type="project" value="InterPro"/>
</dbReference>
<keyword evidence="21" id="KW-1185">Reference proteome</keyword>
<dbReference type="GO" id="GO:1902975">
    <property type="term" value="P:mitotic DNA replication initiation"/>
    <property type="evidence" value="ECO:0007669"/>
    <property type="project" value="TreeGrafter"/>
</dbReference>
<gene>
    <name evidence="20" type="ORF">BU14_2398s0001</name>
</gene>
<feature type="region of interest" description="Disordered" evidence="18">
    <location>
        <begin position="1"/>
        <end position="31"/>
    </location>
</feature>
<keyword evidence="17" id="KW-0131">Cell cycle</keyword>
<dbReference type="Gene3D" id="3.40.50.300">
    <property type="entry name" value="P-loop containing nucleotide triphosphate hydrolases"/>
    <property type="match status" value="1"/>
</dbReference>
<dbReference type="PROSITE" id="PS50051">
    <property type="entry name" value="MCM_2"/>
    <property type="match status" value="1"/>
</dbReference>
<keyword evidence="8" id="KW-0235">DNA replication</keyword>
<evidence type="ECO:0000256" key="8">
    <source>
        <dbReference type="ARBA" id="ARBA00022705"/>
    </source>
</evidence>
<evidence type="ECO:0000313" key="21">
    <source>
        <dbReference type="Proteomes" id="UP000218209"/>
    </source>
</evidence>
<dbReference type="Pfam" id="PF00493">
    <property type="entry name" value="MCM"/>
    <property type="match status" value="1"/>
</dbReference>
<organism evidence="20 21">
    <name type="scientific">Porphyra umbilicalis</name>
    <name type="common">Purple laver</name>
    <name type="synonym">Red alga</name>
    <dbReference type="NCBI Taxonomy" id="2786"/>
    <lineage>
        <taxon>Eukaryota</taxon>
        <taxon>Rhodophyta</taxon>
        <taxon>Bangiophyceae</taxon>
        <taxon>Bangiales</taxon>
        <taxon>Bangiaceae</taxon>
        <taxon>Porphyra</taxon>
    </lineage>
</organism>
<keyword evidence="13" id="KW-0347">Helicase</keyword>
<keyword evidence="11" id="KW-0863">Zinc-finger</keyword>
<protein>
    <recommendedName>
        <fullName evidence="5">DNA replication licensing factor MCM2</fullName>
        <ecNumber evidence="4">3.6.4.12</ecNumber>
    </recommendedName>
</protein>